<accession>A0A0L6U070</accession>
<dbReference type="RefSeq" id="WP_050740829.1">
    <property type="nucleotide sequence ID" value="NZ_LGYO01000033.1"/>
</dbReference>
<name>A0A0L6U070_9FIRM</name>
<protein>
    <submittedName>
        <fullName evidence="1">Uncharacterized protein</fullName>
    </submittedName>
</protein>
<evidence type="ECO:0000313" key="1">
    <source>
        <dbReference type="EMBL" id="KNZ41230.1"/>
    </source>
</evidence>
<organism evidence="1 2">
    <name type="scientific">Acetobacterium bakii</name>
    <dbReference type="NCBI Taxonomy" id="52689"/>
    <lineage>
        <taxon>Bacteria</taxon>
        <taxon>Bacillati</taxon>
        <taxon>Bacillota</taxon>
        <taxon>Clostridia</taxon>
        <taxon>Eubacteriales</taxon>
        <taxon>Eubacteriaceae</taxon>
        <taxon>Acetobacterium</taxon>
    </lineage>
</organism>
<dbReference type="EMBL" id="LGYO01000033">
    <property type="protein sequence ID" value="KNZ41230.1"/>
    <property type="molecule type" value="Genomic_DNA"/>
</dbReference>
<comment type="caution">
    <text evidence="1">The sequence shown here is derived from an EMBL/GenBank/DDBJ whole genome shotgun (WGS) entry which is preliminary data.</text>
</comment>
<keyword evidence="2" id="KW-1185">Reference proteome</keyword>
<dbReference type="Proteomes" id="UP000036873">
    <property type="component" value="Unassembled WGS sequence"/>
</dbReference>
<evidence type="ECO:0000313" key="2">
    <source>
        <dbReference type="Proteomes" id="UP000036873"/>
    </source>
</evidence>
<dbReference type="AlphaFoldDB" id="A0A0L6U070"/>
<proteinExistence type="predicted"/>
<sequence length="62" mass="7220">MMIIADLYKTIFSEYQRGLNPQAHSEKSPGIRFLVESQGIFHLQTLCKVIMEYDDKTNEGKR</sequence>
<reference evidence="2" key="1">
    <citation type="submission" date="2015-07" db="EMBL/GenBank/DDBJ databases">
        <title>Draft genome sequence of Acetobacterium bakii DSM 8293, a potential psychrophilic chemical producer through syngas fermentation.</title>
        <authorList>
            <person name="Song Y."/>
            <person name="Hwang S."/>
            <person name="Cho B.-K."/>
        </authorList>
    </citation>
    <scope>NUCLEOTIDE SEQUENCE [LARGE SCALE GENOMIC DNA]</scope>
    <source>
        <strain evidence="2">DSM 8239</strain>
    </source>
</reference>
<gene>
    <name evidence="1" type="ORF">AKG39_12990</name>
</gene>